<proteinExistence type="predicted"/>
<reference evidence="1" key="1">
    <citation type="submission" date="2020-05" db="EMBL/GenBank/DDBJ databases">
        <authorList>
            <person name="Chiriac C."/>
            <person name="Salcher M."/>
            <person name="Ghai R."/>
            <person name="Kavagutti S V."/>
        </authorList>
    </citation>
    <scope>NUCLEOTIDE SEQUENCE</scope>
</reference>
<evidence type="ECO:0000313" key="1">
    <source>
        <dbReference type="EMBL" id="CAB4965907.1"/>
    </source>
</evidence>
<protein>
    <submittedName>
        <fullName evidence="1">Unannotated protein</fullName>
    </submittedName>
</protein>
<organism evidence="1">
    <name type="scientific">freshwater metagenome</name>
    <dbReference type="NCBI Taxonomy" id="449393"/>
    <lineage>
        <taxon>unclassified sequences</taxon>
        <taxon>metagenomes</taxon>
        <taxon>ecological metagenomes</taxon>
    </lineage>
</organism>
<name>A0A6J7LCQ3_9ZZZZ</name>
<dbReference type="AlphaFoldDB" id="A0A6J7LCQ3"/>
<sequence>MIGIAKPKPIDPACELTPRVAMAELTPITAPVKSTNGPPEFPGLMAASVCSAFINEDSPNPLPVVTALFLELIIPAVTVPDRPSGEPIAITASPTKT</sequence>
<dbReference type="EMBL" id="CAFBNV010000062">
    <property type="protein sequence ID" value="CAB4965907.1"/>
    <property type="molecule type" value="Genomic_DNA"/>
</dbReference>
<accession>A0A6J7LCQ3</accession>
<gene>
    <name evidence="1" type="ORF">UFOPK3883_00775</name>
</gene>